<proteinExistence type="predicted"/>
<dbReference type="Proteomes" id="UP000828390">
    <property type="component" value="Unassembled WGS sequence"/>
</dbReference>
<gene>
    <name evidence="1" type="ORF">DPMN_075832</name>
</gene>
<sequence>AARRALSQAGTAGTAGTAVPSGHVVIRLRAADETNTHPPITELTYVRTPEARIEPALVMSAYTNHCANQTVTVKAYFCTEYLVTKAQ</sequence>
<dbReference type="AlphaFoldDB" id="A0A9D3YIW7"/>
<dbReference type="EMBL" id="JAIWYP010000015">
    <property type="protein sequence ID" value="KAH3700851.1"/>
    <property type="molecule type" value="Genomic_DNA"/>
</dbReference>
<reference evidence="1" key="1">
    <citation type="journal article" date="2019" name="bioRxiv">
        <title>The Genome of the Zebra Mussel, Dreissena polymorpha: A Resource for Invasive Species Research.</title>
        <authorList>
            <person name="McCartney M.A."/>
            <person name="Auch B."/>
            <person name="Kono T."/>
            <person name="Mallez S."/>
            <person name="Zhang Y."/>
            <person name="Obille A."/>
            <person name="Becker A."/>
            <person name="Abrahante J.E."/>
            <person name="Garbe J."/>
            <person name="Badalamenti J.P."/>
            <person name="Herman A."/>
            <person name="Mangelson H."/>
            <person name="Liachko I."/>
            <person name="Sullivan S."/>
            <person name="Sone E.D."/>
            <person name="Koren S."/>
            <person name="Silverstein K.A.T."/>
            <person name="Beckman K.B."/>
            <person name="Gohl D.M."/>
        </authorList>
    </citation>
    <scope>NUCLEOTIDE SEQUENCE</scope>
    <source>
        <strain evidence="1">Duluth1</strain>
        <tissue evidence="1">Whole animal</tissue>
    </source>
</reference>
<evidence type="ECO:0000313" key="1">
    <source>
        <dbReference type="EMBL" id="KAH3700851.1"/>
    </source>
</evidence>
<name>A0A9D3YIW7_DREPO</name>
<accession>A0A9D3YIW7</accession>
<comment type="caution">
    <text evidence="1">The sequence shown here is derived from an EMBL/GenBank/DDBJ whole genome shotgun (WGS) entry which is preliminary data.</text>
</comment>
<evidence type="ECO:0000313" key="2">
    <source>
        <dbReference type="Proteomes" id="UP000828390"/>
    </source>
</evidence>
<protein>
    <submittedName>
        <fullName evidence="1">Uncharacterized protein</fullName>
    </submittedName>
</protein>
<reference evidence="1" key="2">
    <citation type="submission" date="2020-11" db="EMBL/GenBank/DDBJ databases">
        <authorList>
            <person name="McCartney M.A."/>
            <person name="Auch B."/>
            <person name="Kono T."/>
            <person name="Mallez S."/>
            <person name="Becker A."/>
            <person name="Gohl D.M."/>
            <person name="Silverstein K.A.T."/>
            <person name="Koren S."/>
            <person name="Bechman K.B."/>
            <person name="Herman A."/>
            <person name="Abrahante J.E."/>
            <person name="Garbe J."/>
        </authorList>
    </citation>
    <scope>NUCLEOTIDE SEQUENCE</scope>
    <source>
        <strain evidence="1">Duluth1</strain>
        <tissue evidence="1">Whole animal</tissue>
    </source>
</reference>
<feature type="non-terminal residue" evidence="1">
    <location>
        <position position="87"/>
    </location>
</feature>
<keyword evidence="2" id="KW-1185">Reference proteome</keyword>
<organism evidence="1 2">
    <name type="scientific">Dreissena polymorpha</name>
    <name type="common">Zebra mussel</name>
    <name type="synonym">Mytilus polymorpha</name>
    <dbReference type="NCBI Taxonomy" id="45954"/>
    <lineage>
        <taxon>Eukaryota</taxon>
        <taxon>Metazoa</taxon>
        <taxon>Spiralia</taxon>
        <taxon>Lophotrochozoa</taxon>
        <taxon>Mollusca</taxon>
        <taxon>Bivalvia</taxon>
        <taxon>Autobranchia</taxon>
        <taxon>Heteroconchia</taxon>
        <taxon>Euheterodonta</taxon>
        <taxon>Imparidentia</taxon>
        <taxon>Neoheterodontei</taxon>
        <taxon>Myida</taxon>
        <taxon>Dreissenoidea</taxon>
        <taxon>Dreissenidae</taxon>
        <taxon>Dreissena</taxon>
    </lineage>
</organism>